<dbReference type="NCBIfam" id="NF046117">
    <property type="entry name" value="SCO4848_fam"/>
    <property type="match status" value="1"/>
</dbReference>
<dbReference type="Pfam" id="PF26606">
    <property type="entry name" value="SCO4848"/>
    <property type="match status" value="1"/>
</dbReference>
<name>A0ABP7EGK4_9ACTN</name>
<gene>
    <name evidence="2" type="ORF">GCM10022224_100800</name>
</gene>
<comment type="caution">
    <text evidence="2">The sequence shown here is derived from an EMBL/GenBank/DDBJ whole genome shotgun (WGS) entry which is preliminary data.</text>
</comment>
<dbReference type="Proteomes" id="UP001500902">
    <property type="component" value="Unassembled WGS sequence"/>
</dbReference>
<dbReference type="RefSeq" id="WP_344896730.1">
    <property type="nucleotide sequence ID" value="NZ_BAAAZP010000238.1"/>
</dbReference>
<accession>A0ABP7EGK4</accession>
<keyword evidence="1" id="KW-1133">Transmembrane helix</keyword>
<sequence>MSRKIAGFLIILGAFMIFEWVNLGFNLADGHPTSFYVVHGILIAVNVVLAVVLAIIGWRGLRESSVKGRKGDAG</sequence>
<reference evidence="3" key="1">
    <citation type="journal article" date="2019" name="Int. J. Syst. Evol. Microbiol.">
        <title>The Global Catalogue of Microorganisms (GCM) 10K type strain sequencing project: providing services to taxonomists for standard genome sequencing and annotation.</title>
        <authorList>
            <consortium name="The Broad Institute Genomics Platform"/>
            <consortium name="The Broad Institute Genome Sequencing Center for Infectious Disease"/>
            <person name="Wu L."/>
            <person name="Ma J."/>
        </authorList>
    </citation>
    <scope>NUCLEOTIDE SEQUENCE [LARGE SCALE GENOMIC DNA]</scope>
    <source>
        <strain evidence="3">JCM 16904</strain>
    </source>
</reference>
<dbReference type="EMBL" id="BAAAZP010000238">
    <property type="protein sequence ID" value="GAA3718857.1"/>
    <property type="molecule type" value="Genomic_DNA"/>
</dbReference>
<organism evidence="2 3">
    <name type="scientific">Nonomuraea antimicrobica</name>
    <dbReference type="NCBI Taxonomy" id="561173"/>
    <lineage>
        <taxon>Bacteria</taxon>
        <taxon>Bacillati</taxon>
        <taxon>Actinomycetota</taxon>
        <taxon>Actinomycetes</taxon>
        <taxon>Streptosporangiales</taxon>
        <taxon>Streptosporangiaceae</taxon>
        <taxon>Nonomuraea</taxon>
    </lineage>
</organism>
<keyword evidence="1" id="KW-0812">Transmembrane</keyword>
<keyword evidence="1" id="KW-0472">Membrane</keyword>
<dbReference type="InterPro" id="IPR058061">
    <property type="entry name" value="SCO4848-like"/>
</dbReference>
<evidence type="ECO:0000313" key="3">
    <source>
        <dbReference type="Proteomes" id="UP001500902"/>
    </source>
</evidence>
<evidence type="ECO:0000313" key="2">
    <source>
        <dbReference type="EMBL" id="GAA3718857.1"/>
    </source>
</evidence>
<keyword evidence="3" id="KW-1185">Reference proteome</keyword>
<proteinExistence type="predicted"/>
<feature type="transmembrane region" description="Helical" evidence="1">
    <location>
        <begin position="5"/>
        <end position="23"/>
    </location>
</feature>
<evidence type="ECO:0000256" key="1">
    <source>
        <dbReference type="SAM" id="Phobius"/>
    </source>
</evidence>
<protein>
    <submittedName>
        <fullName evidence="2">Uncharacterized protein</fullName>
    </submittedName>
</protein>
<feature type="transmembrane region" description="Helical" evidence="1">
    <location>
        <begin position="35"/>
        <end position="61"/>
    </location>
</feature>